<dbReference type="Proteomes" id="UP000828941">
    <property type="component" value="Chromosome 2"/>
</dbReference>
<reference evidence="1 2" key="1">
    <citation type="journal article" date="2022" name="DNA Res.">
        <title>Chromosomal-level genome assembly of the orchid tree Bauhinia variegata (Leguminosae; Cercidoideae) supports the allotetraploid origin hypothesis of Bauhinia.</title>
        <authorList>
            <person name="Zhong Y."/>
            <person name="Chen Y."/>
            <person name="Zheng D."/>
            <person name="Pang J."/>
            <person name="Liu Y."/>
            <person name="Luo S."/>
            <person name="Meng S."/>
            <person name="Qian L."/>
            <person name="Wei D."/>
            <person name="Dai S."/>
            <person name="Zhou R."/>
        </authorList>
    </citation>
    <scope>NUCLEOTIDE SEQUENCE [LARGE SCALE GENOMIC DNA]</scope>
    <source>
        <strain evidence="1">BV-YZ2020</strain>
    </source>
</reference>
<proteinExistence type="predicted"/>
<gene>
    <name evidence="1" type="ORF">L6164_002010</name>
</gene>
<protein>
    <submittedName>
        <fullName evidence="1">Uncharacterized protein</fullName>
    </submittedName>
</protein>
<sequence length="100" mass="11456">MLMRKETKSRPFLATARDIIDVSEGKLMLRVGDEEAVFKILNITKKSLDCDSACYYVDITHLVVIDHLHDIVSSNPLEKCLEKSTLIDDCNPLWLSMWCI</sequence>
<organism evidence="1 2">
    <name type="scientific">Bauhinia variegata</name>
    <name type="common">Purple orchid tree</name>
    <name type="synonym">Phanera variegata</name>
    <dbReference type="NCBI Taxonomy" id="167791"/>
    <lineage>
        <taxon>Eukaryota</taxon>
        <taxon>Viridiplantae</taxon>
        <taxon>Streptophyta</taxon>
        <taxon>Embryophyta</taxon>
        <taxon>Tracheophyta</taxon>
        <taxon>Spermatophyta</taxon>
        <taxon>Magnoliopsida</taxon>
        <taxon>eudicotyledons</taxon>
        <taxon>Gunneridae</taxon>
        <taxon>Pentapetalae</taxon>
        <taxon>rosids</taxon>
        <taxon>fabids</taxon>
        <taxon>Fabales</taxon>
        <taxon>Fabaceae</taxon>
        <taxon>Cercidoideae</taxon>
        <taxon>Cercideae</taxon>
        <taxon>Bauhiniinae</taxon>
        <taxon>Bauhinia</taxon>
    </lineage>
</organism>
<accession>A0ACB9PWQ9</accession>
<evidence type="ECO:0000313" key="2">
    <source>
        <dbReference type="Proteomes" id="UP000828941"/>
    </source>
</evidence>
<name>A0ACB9PWQ9_BAUVA</name>
<comment type="caution">
    <text evidence="1">The sequence shown here is derived from an EMBL/GenBank/DDBJ whole genome shotgun (WGS) entry which is preliminary data.</text>
</comment>
<keyword evidence="2" id="KW-1185">Reference proteome</keyword>
<evidence type="ECO:0000313" key="1">
    <source>
        <dbReference type="EMBL" id="KAI4353032.1"/>
    </source>
</evidence>
<dbReference type="EMBL" id="CM039427">
    <property type="protein sequence ID" value="KAI4353032.1"/>
    <property type="molecule type" value="Genomic_DNA"/>
</dbReference>